<comment type="caution">
    <text evidence="9">The sequence shown here is derived from an EMBL/GenBank/DDBJ whole genome shotgun (WGS) entry which is preliminary data.</text>
</comment>
<comment type="similarity">
    <text evidence="2 7">Belongs to the serpin family.</text>
</comment>
<gene>
    <name evidence="9" type="ORF">HPB52_023174</name>
</gene>
<dbReference type="SUPFAM" id="SSF56574">
    <property type="entry name" value="Serpins"/>
    <property type="match status" value="1"/>
</dbReference>
<keyword evidence="10" id="KW-1185">Reference proteome</keyword>
<keyword evidence="3" id="KW-0964">Secreted</keyword>
<reference evidence="9" key="2">
    <citation type="submission" date="2021-09" db="EMBL/GenBank/DDBJ databases">
        <authorList>
            <person name="Jia N."/>
            <person name="Wang J."/>
            <person name="Shi W."/>
            <person name="Du L."/>
            <person name="Sun Y."/>
            <person name="Zhan W."/>
            <person name="Jiang J."/>
            <person name="Wang Q."/>
            <person name="Zhang B."/>
            <person name="Ji P."/>
            <person name="Sakyi L.B."/>
            <person name="Cui X."/>
            <person name="Yuan T."/>
            <person name="Jiang B."/>
            <person name="Yang W."/>
            <person name="Lam T.T.-Y."/>
            <person name="Chang Q."/>
            <person name="Ding S."/>
            <person name="Wang X."/>
            <person name="Zhu J."/>
            <person name="Ruan X."/>
            <person name="Zhao L."/>
            <person name="Wei J."/>
            <person name="Que T."/>
            <person name="Du C."/>
            <person name="Cheng J."/>
            <person name="Dai P."/>
            <person name="Han X."/>
            <person name="Huang E."/>
            <person name="Gao Y."/>
            <person name="Liu J."/>
            <person name="Shao H."/>
            <person name="Ye R."/>
            <person name="Li L."/>
            <person name="Wei W."/>
            <person name="Wang X."/>
            <person name="Wang C."/>
            <person name="Huo Q."/>
            <person name="Li W."/>
            <person name="Guo W."/>
            <person name="Chen H."/>
            <person name="Chen S."/>
            <person name="Zhou L."/>
            <person name="Zhou L."/>
            <person name="Ni X."/>
            <person name="Tian J."/>
            <person name="Zhou Y."/>
            <person name="Sheng Y."/>
            <person name="Liu T."/>
            <person name="Pan Y."/>
            <person name="Xia L."/>
            <person name="Li J."/>
            <person name="Zhao F."/>
            <person name="Cao W."/>
        </authorList>
    </citation>
    <scope>NUCLEOTIDE SEQUENCE</scope>
    <source>
        <strain evidence="9">Rsan-2018</strain>
        <tissue evidence="9">Larvae</tissue>
    </source>
</reference>
<dbReference type="PANTHER" id="PTHR11461:SF211">
    <property type="entry name" value="GH10112P-RELATED"/>
    <property type="match status" value="1"/>
</dbReference>
<dbReference type="Gene3D" id="2.30.39.10">
    <property type="entry name" value="Alpha-1-antitrypsin, domain 1"/>
    <property type="match status" value="1"/>
</dbReference>
<evidence type="ECO:0000256" key="4">
    <source>
        <dbReference type="ARBA" id="ARBA00022690"/>
    </source>
</evidence>
<evidence type="ECO:0000313" key="9">
    <source>
        <dbReference type="EMBL" id="KAH7973216.1"/>
    </source>
</evidence>
<dbReference type="Proteomes" id="UP000821837">
    <property type="component" value="Chromosome 11"/>
</dbReference>
<evidence type="ECO:0000256" key="3">
    <source>
        <dbReference type="ARBA" id="ARBA00022525"/>
    </source>
</evidence>
<feature type="domain" description="Serpin" evidence="8">
    <location>
        <begin position="15"/>
        <end position="375"/>
    </location>
</feature>
<evidence type="ECO:0000256" key="2">
    <source>
        <dbReference type="ARBA" id="ARBA00009500"/>
    </source>
</evidence>
<comment type="subcellular location">
    <subcellularLocation>
        <location evidence="1">Secreted</location>
    </subcellularLocation>
</comment>
<evidence type="ECO:0000259" key="8">
    <source>
        <dbReference type="SMART" id="SM00093"/>
    </source>
</evidence>
<name>A0A9D4T4Z9_RHISA</name>
<reference evidence="9" key="1">
    <citation type="journal article" date="2020" name="Cell">
        <title>Large-Scale Comparative Analyses of Tick Genomes Elucidate Their Genetic Diversity and Vector Capacities.</title>
        <authorList>
            <consortium name="Tick Genome and Microbiome Consortium (TIGMIC)"/>
            <person name="Jia N."/>
            <person name="Wang J."/>
            <person name="Shi W."/>
            <person name="Du L."/>
            <person name="Sun Y."/>
            <person name="Zhan W."/>
            <person name="Jiang J.F."/>
            <person name="Wang Q."/>
            <person name="Zhang B."/>
            <person name="Ji P."/>
            <person name="Bell-Sakyi L."/>
            <person name="Cui X.M."/>
            <person name="Yuan T.T."/>
            <person name="Jiang B.G."/>
            <person name="Yang W.F."/>
            <person name="Lam T.T."/>
            <person name="Chang Q.C."/>
            <person name="Ding S.J."/>
            <person name="Wang X.J."/>
            <person name="Zhu J.G."/>
            <person name="Ruan X.D."/>
            <person name="Zhao L."/>
            <person name="Wei J.T."/>
            <person name="Ye R.Z."/>
            <person name="Que T.C."/>
            <person name="Du C.H."/>
            <person name="Zhou Y.H."/>
            <person name="Cheng J.X."/>
            <person name="Dai P.F."/>
            <person name="Guo W.B."/>
            <person name="Han X.H."/>
            <person name="Huang E.J."/>
            <person name="Li L.F."/>
            <person name="Wei W."/>
            <person name="Gao Y.C."/>
            <person name="Liu J.Z."/>
            <person name="Shao H.Z."/>
            <person name="Wang X."/>
            <person name="Wang C.C."/>
            <person name="Yang T.C."/>
            <person name="Huo Q.B."/>
            <person name="Li W."/>
            <person name="Chen H.Y."/>
            <person name="Chen S.E."/>
            <person name="Zhou L.G."/>
            <person name="Ni X.B."/>
            <person name="Tian J.H."/>
            <person name="Sheng Y."/>
            <person name="Liu T."/>
            <person name="Pan Y.S."/>
            <person name="Xia L.Y."/>
            <person name="Li J."/>
            <person name="Zhao F."/>
            <person name="Cao W.C."/>
        </authorList>
    </citation>
    <scope>NUCLEOTIDE SEQUENCE</scope>
    <source>
        <strain evidence="9">Rsan-2018</strain>
    </source>
</reference>
<proteinExistence type="inferred from homology"/>
<dbReference type="AlphaFoldDB" id="A0A9D4T4Z9"/>
<dbReference type="InterPro" id="IPR023796">
    <property type="entry name" value="Serpin_dom"/>
</dbReference>
<dbReference type="EMBL" id="JABSTV010001247">
    <property type="protein sequence ID" value="KAH7973216.1"/>
    <property type="molecule type" value="Genomic_DNA"/>
</dbReference>
<organism evidence="9 10">
    <name type="scientific">Rhipicephalus sanguineus</name>
    <name type="common">Brown dog tick</name>
    <name type="synonym">Ixodes sanguineus</name>
    <dbReference type="NCBI Taxonomy" id="34632"/>
    <lineage>
        <taxon>Eukaryota</taxon>
        <taxon>Metazoa</taxon>
        <taxon>Ecdysozoa</taxon>
        <taxon>Arthropoda</taxon>
        <taxon>Chelicerata</taxon>
        <taxon>Arachnida</taxon>
        <taxon>Acari</taxon>
        <taxon>Parasitiformes</taxon>
        <taxon>Ixodida</taxon>
        <taxon>Ixodoidea</taxon>
        <taxon>Ixodidae</taxon>
        <taxon>Rhipicephalinae</taxon>
        <taxon>Rhipicephalus</taxon>
        <taxon>Rhipicephalus</taxon>
    </lineage>
</organism>
<dbReference type="InterPro" id="IPR036186">
    <property type="entry name" value="Serpin_sf"/>
</dbReference>
<keyword evidence="5" id="KW-0722">Serine protease inhibitor</keyword>
<dbReference type="OMA" id="DLTEDHE"/>
<protein>
    <recommendedName>
        <fullName evidence="8">Serpin domain-containing protein</fullName>
    </recommendedName>
</protein>
<dbReference type="PROSITE" id="PS00284">
    <property type="entry name" value="SERPIN"/>
    <property type="match status" value="1"/>
</dbReference>
<evidence type="ECO:0000313" key="10">
    <source>
        <dbReference type="Proteomes" id="UP000821837"/>
    </source>
</evidence>
<evidence type="ECO:0000256" key="7">
    <source>
        <dbReference type="RuleBase" id="RU000411"/>
    </source>
</evidence>
<dbReference type="PANTHER" id="PTHR11461">
    <property type="entry name" value="SERINE PROTEASE INHIBITOR, SERPIN"/>
    <property type="match status" value="1"/>
</dbReference>
<dbReference type="Pfam" id="PF00079">
    <property type="entry name" value="Serpin"/>
    <property type="match status" value="1"/>
</dbReference>
<dbReference type="InterPro" id="IPR042185">
    <property type="entry name" value="Serpin_sf_2"/>
</dbReference>
<accession>A0A9D4T4Z9</accession>
<sequence>MATSELGDSLLNFSIDLYKQLASRNGSSENIVYSPFSISAALHMALAGARNVTAKQLADVLHVNGDEVHQNFSDFRSKLTGLAPGVKLRVANRMYAEQTLPVLDSYLALIRDSYGATVESVDFRNNSEKVRQRVNAWVEQVTESKIRDLLQPGSVNGSTILVLVNAVYFKGLWESQFEPELTERSEFHLGKKNTTKVDMMYKEDDYKMGRSDDLAVRALELPYRGGRASMVILLPDDIEGLPHLEERLTFGKLSHLLNSLTLERDVQLCLPKFKLEQTINLKQMLTAMGIEDFFTEAADLTGICEKDNASASEVYHKTFVEVNEEGTVAASATALEVCDCAALDQTVFIVNRPFMFLIQSSDPEAVLFMGSVRTF</sequence>
<evidence type="ECO:0000256" key="5">
    <source>
        <dbReference type="ARBA" id="ARBA00022900"/>
    </source>
</evidence>
<dbReference type="VEuPathDB" id="VectorBase:RSAN_043640"/>
<dbReference type="GO" id="GO:0004867">
    <property type="term" value="F:serine-type endopeptidase inhibitor activity"/>
    <property type="evidence" value="ECO:0007669"/>
    <property type="project" value="UniProtKB-KW"/>
</dbReference>
<dbReference type="InterPro" id="IPR042178">
    <property type="entry name" value="Serpin_sf_1"/>
</dbReference>
<dbReference type="GO" id="GO:0005615">
    <property type="term" value="C:extracellular space"/>
    <property type="evidence" value="ECO:0007669"/>
    <property type="project" value="InterPro"/>
</dbReference>
<dbReference type="Gene3D" id="3.30.497.10">
    <property type="entry name" value="Antithrombin, subunit I, domain 2"/>
    <property type="match status" value="1"/>
</dbReference>
<evidence type="ECO:0000256" key="1">
    <source>
        <dbReference type="ARBA" id="ARBA00004613"/>
    </source>
</evidence>
<dbReference type="InterPro" id="IPR023795">
    <property type="entry name" value="Serpin_CS"/>
</dbReference>
<dbReference type="InterPro" id="IPR000215">
    <property type="entry name" value="Serpin_fam"/>
</dbReference>
<evidence type="ECO:0000256" key="6">
    <source>
        <dbReference type="ARBA" id="ARBA00023180"/>
    </source>
</evidence>
<dbReference type="SMART" id="SM00093">
    <property type="entry name" value="SERPIN"/>
    <property type="match status" value="1"/>
</dbReference>
<keyword evidence="4" id="KW-0646">Protease inhibitor</keyword>
<dbReference type="OrthoDB" id="671595at2759"/>
<dbReference type="CDD" id="cd00172">
    <property type="entry name" value="serpin"/>
    <property type="match status" value="1"/>
</dbReference>
<keyword evidence="6" id="KW-0325">Glycoprotein</keyword>